<dbReference type="Gene3D" id="1.10.10.60">
    <property type="entry name" value="Homeodomain-like"/>
    <property type="match status" value="1"/>
</dbReference>
<reference evidence="13 14" key="1">
    <citation type="submission" date="2020-06" db="EMBL/GenBank/DDBJ databases">
        <title>Oricola thermophila sp. nov. isolated from a tidal sediments.</title>
        <authorList>
            <person name="Kwon K.K."/>
            <person name="Yang S.-H."/>
            <person name="Park M.-J."/>
        </authorList>
    </citation>
    <scope>NUCLEOTIDE SEQUENCE [LARGE SCALE GENOMIC DNA]</scope>
    <source>
        <strain evidence="13 14">MEBiC13590</strain>
    </source>
</reference>
<evidence type="ECO:0000256" key="4">
    <source>
        <dbReference type="ARBA" id="ARBA00022695"/>
    </source>
</evidence>
<dbReference type="PROSITE" id="PS50044">
    <property type="entry name" value="SIGMA54_3"/>
    <property type="match status" value="1"/>
</dbReference>
<evidence type="ECO:0000259" key="11">
    <source>
        <dbReference type="Pfam" id="PF04552"/>
    </source>
</evidence>
<evidence type="ECO:0000259" key="12">
    <source>
        <dbReference type="Pfam" id="PF04963"/>
    </source>
</evidence>
<dbReference type="EMBL" id="CP054836">
    <property type="protein sequence ID" value="QKV19552.1"/>
    <property type="molecule type" value="Genomic_DNA"/>
</dbReference>
<feature type="compositionally biased region" description="Basic and acidic residues" evidence="10">
    <location>
        <begin position="62"/>
        <end position="76"/>
    </location>
</feature>
<dbReference type="GO" id="GO:0001216">
    <property type="term" value="F:DNA-binding transcription activator activity"/>
    <property type="evidence" value="ECO:0007669"/>
    <property type="project" value="InterPro"/>
</dbReference>
<evidence type="ECO:0000313" key="14">
    <source>
        <dbReference type="Proteomes" id="UP000509367"/>
    </source>
</evidence>
<dbReference type="PANTHER" id="PTHR32248:SF4">
    <property type="entry name" value="RNA POLYMERASE SIGMA-54 FACTOR"/>
    <property type="match status" value="1"/>
</dbReference>
<evidence type="ECO:0000256" key="10">
    <source>
        <dbReference type="SAM" id="MobiDB-lite"/>
    </source>
</evidence>
<dbReference type="KEGG" id="orm:HTY61_14365"/>
<evidence type="ECO:0000256" key="9">
    <source>
        <dbReference type="PIRNR" id="PIRNR000774"/>
    </source>
</evidence>
<dbReference type="GO" id="GO:0003677">
    <property type="term" value="F:DNA binding"/>
    <property type="evidence" value="ECO:0007669"/>
    <property type="project" value="UniProtKB-KW"/>
</dbReference>
<dbReference type="InterPro" id="IPR038709">
    <property type="entry name" value="RpoN_core-bd_sf"/>
</dbReference>
<dbReference type="NCBIfam" id="NF004596">
    <property type="entry name" value="PRK05932.1-3"/>
    <property type="match status" value="1"/>
</dbReference>
<dbReference type="GO" id="GO:0016987">
    <property type="term" value="F:sigma factor activity"/>
    <property type="evidence" value="ECO:0007669"/>
    <property type="project" value="UniProtKB-KW"/>
</dbReference>
<comment type="function">
    <text evidence="9">Sigma factors are initiation factors that promote the attachment of RNA polymerase to specific initiation sites and are then released.</text>
</comment>
<evidence type="ECO:0000256" key="2">
    <source>
        <dbReference type="ARBA" id="ARBA00022478"/>
    </source>
</evidence>
<evidence type="ECO:0000256" key="1">
    <source>
        <dbReference type="ARBA" id="ARBA00008798"/>
    </source>
</evidence>
<keyword evidence="3 9" id="KW-0808">Transferase</keyword>
<dbReference type="Pfam" id="PF04552">
    <property type="entry name" value="Sigma54_DBD"/>
    <property type="match status" value="1"/>
</dbReference>
<dbReference type="RefSeq" id="WP_175277444.1">
    <property type="nucleotide sequence ID" value="NZ_CP054836.1"/>
</dbReference>
<keyword evidence="5 9" id="KW-0805">Transcription regulation</keyword>
<dbReference type="PRINTS" id="PR00045">
    <property type="entry name" value="SIGMA54FCT"/>
</dbReference>
<dbReference type="InterPro" id="IPR000394">
    <property type="entry name" value="RNA_pol_sigma_54"/>
</dbReference>
<feature type="region of interest" description="Disordered" evidence="10">
    <location>
        <begin position="52"/>
        <end position="76"/>
    </location>
</feature>
<keyword evidence="14" id="KW-1185">Reference proteome</keyword>
<dbReference type="NCBIfam" id="TIGR02395">
    <property type="entry name" value="rpoN_sigma"/>
    <property type="match status" value="1"/>
</dbReference>
<dbReference type="AlphaFoldDB" id="A0A6N1VJG8"/>
<dbReference type="GO" id="GO:0016779">
    <property type="term" value="F:nucleotidyltransferase activity"/>
    <property type="evidence" value="ECO:0007669"/>
    <property type="project" value="UniProtKB-KW"/>
</dbReference>
<dbReference type="PANTHER" id="PTHR32248">
    <property type="entry name" value="RNA POLYMERASE SIGMA-54 FACTOR"/>
    <property type="match status" value="1"/>
</dbReference>
<feature type="domain" description="RNA polymerase sigma factor 54 core-binding" evidence="12">
    <location>
        <begin position="133"/>
        <end position="320"/>
    </location>
</feature>
<dbReference type="PROSITE" id="PS00717">
    <property type="entry name" value="SIGMA54_1"/>
    <property type="match status" value="1"/>
</dbReference>
<dbReference type="GO" id="GO:0000428">
    <property type="term" value="C:DNA-directed RNA polymerase complex"/>
    <property type="evidence" value="ECO:0007669"/>
    <property type="project" value="UniProtKB-KW"/>
</dbReference>
<keyword evidence="8 9" id="KW-0804">Transcription</keyword>
<gene>
    <name evidence="13" type="primary">rpoN</name>
    <name evidence="13" type="ORF">HTY61_14365</name>
</gene>
<evidence type="ECO:0000256" key="5">
    <source>
        <dbReference type="ARBA" id="ARBA00023015"/>
    </source>
</evidence>
<keyword evidence="2 9" id="KW-0240">DNA-directed RNA polymerase</keyword>
<dbReference type="InterPro" id="IPR007634">
    <property type="entry name" value="RNA_pol_sigma_54_DNA-bd"/>
</dbReference>
<proteinExistence type="inferred from homology"/>
<evidence type="ECO:0000313" key="13">
    <source>
        <dbReference type="EMBL" id="QKV19552.1"/>
    </source>
</evidence>
<dbReference type="PIRSF" id="PIRSF000774">
    <property type="entry name" value="RpoN"/>
    <property type="match status" value="1"/>
</dbReference>
<accession>A0A6N1VJG8</accession>
<sequence>MALSAKLSLRQSQSMVMTPQLLQSIRLLQFSQLELDRFIEEQIEINPLLEAAASDETASDPKTLDVDGDTDRDRPVEWPMDELEVSAGSIADRLDTSLENVFPDDPGRVESDQVMLPRSGEGGVGHAENDFDLQEVVAASLTLRDHLIEQIALTLRTDSDRAIAFELVDALDPNGYVEVDFADLASRVGCEEADIEAVLGALQAMDPPGVFARSLSECLALQLARRGRLDPAMAALLDNLPLLARRDFKALSRICGVGEADLVEMLAEIRALDPRPGLAFEPVGVESVVYDVEVTEGDDGTWRVELNPDALPRVLVNRDYYAHVARSGLSAEEKMFMSECLQNATWLERSLDQRATTILKVASEIVRQQDAFFVHGVSALKPMTMKMVADEIGMHESTVSRVSANKYMLTPRGMFEFRYFFTVAIGAGGGTEEGHSSEAVRQRIRELIEGETPDAVLSDDRLVSILKEEGIDIARRTVAKYRESMNIASSVQRRREKRALAVAGD</sequence>
<protein>
    <recommendedName>
        <fullName evidence="9">RNA polymerase sigma-54 factor</fullName>
    </recommendedName>
</protein>
<evidence type="ECO:0000256" key="7">
    <source>
        <dbReference type="ARBA" id="ARBA00023125"/>
    </source>
</evidence>
<dbReference type="PROSITE" id="PS00718">
    <property type="entry name" value="SIGMA54_2"/>
    <property type="match status" value="1"/>
</dbReference>
<keyword evidence="7 9" id="KW-0238">DNA-binding</keyword>
<keyword evidence="4 9" id="KW-0548">Nucleotidyltransferase</keyword>
<organism evidence="13 14">
    <name type="scientific">Oricola thermophila</name>
    <dbReference type="NCBI Taxonomy" id="2742145"/>
    <lineage>
        <taxon>Bacteria</taxon>
        <taxon>Pseudomonadati</taxon>
        <taxon>Pseudomonadota</taxon>
        <taxon>Alphaproteobacteria</taxon>
        <taxon>Hyphomicrobiales</taxon>
        <taxon>Ahrensiaceae</taxon>
        <taxon>Oricola</taxon>
    </lineage>
</organism>
<feature type="domain" description="RNA polymerase sigma factor 54 DNA-binding" evidence="11">
    <location>
        <begin position="336"/>
        <end position="495"/>
    </location>
</feature>
<evidence type="ECO:0000256" key="6">
    <source>
        <dbReference type="ARBA" id="ARBA00023082"/>
    </source>
</evidence>
<evidence type="ECO:0000256" key="8">
    <source>
        <dbReference type="ARBA" id="ARBA00023163"/>
    </source>
</evidence>
<dbReference type="Pfam" id="PF00309">
    <property type="entry name" value="Sigma54_AID"/>
    <property type="match status" value="1"/>
</dbReference>
<comment type="similarity">
    <text evidence="1 9">Belongs to the sigma-54 factor family.</text>
</comment>
<evidence type="ECO:0000256" key="3">
    <source>
        <dbReference type="ARBA" id="ARBA00022679"/>
    </source>
</evidence>
<dbReference type="NCBIfam" id="NF009118">
    <property type="entry name" value="PRK12469.1"/>
    <property type="match status" value="1"/>
</dbReference>
<dbReference type="Pfam" id="PF04963">
    <property type="entry name" value="Sigma54_CBD"/>
    <property type="match status" value="1"/>
</dbReference>
<name>A0A6N1VJG8_9HYPH</name>
<keyword evidence="6 9" id="KW-0731">Sigma factor</keyword>
<dbReference type="GO" id="GO:0006352">
    <property type="term" value="P:DNA-templated transcription initiation"/>
    <property type="evidence" value="ECO:0007669"/>
    <property type="project" value="InterPro"/>
</dbReference>
<dbReference type="InterPro" id="IPR007046">
    <property type="entry name" value="RNA_pol_sigma_54_core-bd"/>
</dbReference>
<dbReference type="Gene3D" id="1.10.10.1330">
    <property type="entry name" value="RNA polymerase sigma-54 factor, core-binding domain"/>
    <property type="match status" value="1"/>
</dbReference>
<dbReference type="Proteomes" id="UP000509367">
    <property type="component" value="Chromosome"/>
</dbReference>